<dbReference type="RefSeq" id="WP_210804697.1">
    <property type="nucleotide sequence ID" value="NZ_JAGQDE010000055.1"/>
</dbReference>
<dbReference type="EMBL" id="JAGQDE010000055">
    <property type="protein sequence ID" value="MBQ0962016.1"/>
    <property type="molecule type" value="Genomic_DNA"/>
</dbReference>
<dbReference type="InterPro" id="IPR047710">
    <property type="entry name" value="Transpos_IS5-like"/>
</dbReference>
<reference evidence="3" key="1">
    <citation type="submission" date="2021-04" db="EMBL/GenBank/DDBJ databases">
        <title>The genome sequence of Ideonella sp. 4Y11.</title>
        <authorList>
            <person name="Liu Y."/>
        </authorList>
    </citation>
    <scope>NUCLEOTIDE SEQUENCE</scope>
    <source>
        <strain evidence="3">4Y11</strain>
    </source>
</reference>
<dbReference type="AlphaFoldDB" id="A0A940YQ38"/>
<feature type="domain" description="Transposase IS4-like" evidence="1">
    <location>
        <begin position="299"/>
        <end position="432"/>
    </location>
</feature>
<gene>
    <name evidence="3" type="ORF">KAK06_23975</name>
</gene>
<dbReference type="Pfam" id="PF01609">
    <property type="entry name" value="DDE_Tnp_1"/>
    <property type="match status" value="1"/>
</dbReference>
<dbReference type="Pfam" id="PF05598">
    <property type="entry name" value="DUF772"/>
    <property type="match status" value="1"/>
</dbReference>
<dbReference type="NCBIfam" id="NF033578">
    <property type="entry name" value="transpos_IS5_1"/>
    <property type="match status" value="1"/>
</dbReference>
<name>A0A940YQ38_9BURK</name>
<evidence type="ECO:0000259" key="2">
    <source>
        <dbReference type="Pfam" id="PF05598"/>
    </source>
</evidence>
<sequence>MSTDDFFRARLDQMIDLRHPLAVLATRMPWEEIEKSLAPAFAHKDRAGRPVEGADLFGTTLQLAGAGVSNRGRPRLPIRLMVALLYLKHAFNLSDEELVERWSENVVWQFFSGMAYYTPKLPCDATQIGRFRRVLGEAGVEQLLKSTIEAAVAMKAVGKREFERVIVDSTVQEKAIAHPTDSRLLEVAREKIARLAKRAGIALKLTHEREGKTLRRRAAGYAHAKQFKRLKRVLRRQRTILGSLLREVRRKMTALPQTAQDTLTVWLERAERLHAQKPHDKGKLYALHAPEVECIGKGKARQPYEFGVKVSVAVTHRHGLMVGARSFPGNPYDGHTLAAQLEQTSTLLQDIGVKPTTAVVDLGYRGVDADIAAVQLVHRGKSKTLTTQQRAWLRRRQAVEPAIGHLKADHRMDRCWLKGSEGDALHAVLCAAGFNIRWLLRAIARLGLAGLLLAWTLLASVGPWGASALAITVRSPPPSTPRGRRVCAEAAT</sequence>
<dbReference type="GO" id="GO:0003677">
    <property type="term" value="F:DNA binding"/>
    <property type="evidence" value="ECO:0007669"/>
    <property type="project" value="InterPro"/>
</dbReference>
<feature type="domain" description="Transposase InsH N-terminal" evidence="2">
    <location>
        <begin position="68"/>
        <end position="133"/>
    </location>
</feature>
<keyword evidence="4" id="KW-1185">Reference proteome</keyword>
<comment type="caution">
    <text evidence="3">The sequence shown here is derived from an EMBL/GenBank/DDBJ whole genome shotgun (WGS) entry which is preliminary data.</text>
</comment>
<dbReference type="InterPro" id="IPR008490">
    <property type="entry name" value="Transposase_InsH_N"/>
</dbReference>
<dbReference type="PANTHER" id="PTHR33803">
    <property type="entry name" value="IS1478 TRANSPOSASE"/>
    <property type="match status" value="1"/>
</dbReference>
<evidence type="ECO:0000313" key="4">
    <source>
        <dbReference type="Proteomes" id="UP000678374"/>
    </source>
</evidence>
<accession>A0A940YQ38</accession>
<protein>
    <submittedName>
        <fullName evidence="3">IS5 family transposase</fullName>
    </submittedName>
</protein>
<evidence type="ECO:0000313" key="3">
    <source>
        <dbReference type="EMBL" id="MBQ0962016.1"/>
    </source>
</evidence>
<proteinExistence type="predicted"/>
<dbReference type="InterPro" id="IPR002559">
    <property type="entry name" value="Transposase_11"/>
</dbReference>
<evidence type="ECO:0000259" key="1">
    <source>
        <dbReference type="Pfam" id="PF01609"/>
    </source>
</evidence>
<dbReference type="PANTHER" id="PTHR33803:SF3">
    <property type="entry name" value="BLL1974 PROTEIN"/>
    <property type="match status" value="1"/>
</dbReference>
<organism evidence="3 4">
    <name type="scientific">Ideonella aquatica</name>
    <dbReference type="NCBI Taxonomy" id="2824119"/>
    <lineage>
        <taxon>Bacteria</taxon>
        <taxon>Pseudomonadati</taxon>
        <taxon>Pseudomonadota</taxon>
        <taxon>Betaproteobacteria</taxon>
        <taxon>Burkholderiales</taxon>
        <taxon>Sphaerotilaceae</taxon>
        <taxon>Ideonella</taxon>
    </lineage>
</organism>
<dbReference type="Proteomes" id="UP000678374">
    <property type="component" value="Unassembled WGS sequence"/>
</dbReference>
<dbReference type="GO" id="GO:0004803">
    <property type="term" value="F:transposase activity"/>
    <property type="evidence" value="ECO:0007669"/>
    <property type="project" value="InterPro"/>
</dbReference>
<dbReference type="GO" id="GO:0006313">
    <property type="term" value="P:DNA transposition"/>
    <property type="evidence" value="ECO:0007669"/>
    <property type="project" value="InterPro"/>
</dbReference>